<protein>
    <submittedName>
        <fullName evidence="1">Uncharacterized protein</fullName>
    </submittedName>
</protein>
<dbReference type="RefSeq" id="WP_173061105.1">
    <property type="nucleotide sequence ID" value="NZ_BAABGO010000031.1"/>
</dbReference>
<keyword evidence="2" id="KW-1185">Reference proteome</keyword>
<sequence>MSTTLAQAVEQKLRAARRAQRRAGFDERPAARLMWRTVRWSLYAVEAPA</sequence>
<dbReference type="EMBL" id="BLPF01000002">
    <property type="protein sequence ID" value="GFJ81625.1"/>
    <property type="molecule type" value="Genomic_DNA"/>
</dbReference>
<proteinExistence type="predicted"/>
<reference evidence="1 2" key="1">
    <citation type="submission" date="2020-03" db="EMBL/GenBank/DDBJ databases">
        <title>Whole genome shotgun sequence of Phytohabitans houttuyneae NBRC 108639.</title>
        <authorList>
            <person name="Komaki H."/>
            <person name="Tamura T."/>
        </authorList>
    </citation>
    <scope>NUCLEOTIDE SEQUENCE [LARGE SCALE GENOMIC DNA]</scope>
    <source>
        <strain evidence="1 2">NBRC 108639</strain>
    </source>
</reference>
<accession>A0A6V8KLU6</accession>
<evidence type="ECO:0000313" key="2">
    <source>
        <dbReference type="Proteomes" id="UP000482800"/>
    </source>
</evidence>
<comment type="caution">
    <text evidence="1">The sequence shown here is derived from an EMBL/GenBank/DDBJ whole genome shotgun (WGS) entry which is preliminary data.</text>
</comment>
<gene>
    <name evidence="1" type="ORF">Phou_058050</name>
</gene>
<reference evidence="1 2" key="2">
    <citation type="submission" date="2020-03" db="EMBL/GenBank/DDBJ databases">
        <authorList>
            <person name="Ichikawa N."/>
            <person name="Kimura A."/>
            <person name="Kitahashi Y."/>
            <person name="Uohara A."/>
        </authorList>
    </citation>
    <scope>NUCLEOTIDE SEQUENCE [LARGE SCALE GENOMIC DNA]</scope>
    <source>
        <strain evidence="1 2">NBRC 108639</strain>
    </source>
</reference>
<dbReference type="AlphaFoldDB" id="A0A6V8KLU6"/>
<dbReference type="Proteomes" id="UP000482800">
    <property type="component" value="Unassembled WGS sequence"/>
</dbReference>
<evidence type="ECO:0000313" key="1">
    <source>
        <dbReference type="EMBL" id="GFJ81625.1"/>
    </source>
</evidence>
<organism evidence="1 2">
    <name type="scientific">Phytohabitans houttuyneae</name>
    <dbReference type="NCBI Taxonomy" id="1076126"/>
    <lineage>
        <taxon>Bacteria</taxon>
        <taxon>Bacillati</taxon>
        <taxon>Actinomycetota</taxon>
        <taxon>Actinomycetes</taxon>
        <taxon>Micromonosporales</taxon>
        <taxon>Micromonosporaceae</taxon>
    </lineage>
</organism>
<name>A0A6V8KLU6_9ACTN</name>